<organism evidence="4 5">
    <name type="scientific">Peterkaempfera bronchialis</name>
    <dbReference type="NCBI Taxonomy" id="2126346"/>
    <lineage>
        <taxon>Bacteria</taxon>
        <taxon>Bacillati</taxon>
        <taxon>Actinomycetota</taxon>
        <taxon>Actinomycetes</taxon>
        <taxon>Kitasatosporales</taxon>
        <taxon>Streptomycetaceae</taxon>
        <taxon>Peterkaempfera</taxon>
    </lineage>
</organism>
<dbReference type="OrthoDB" id="581239at2"/>
<dbReference type="PANTHER" id="PTHR43662">
    <property type="match status" value="1"/>
</dbReference>
<dbReference type="InterPro" id="IPR018535">
    <property type="entry name" value="DUF1996"/>
</dbReference>
<proteinExistence type="predicted"/>
<dbReference type="EMBL" id="CP031264">
    <property type="protein sequence ID" value="AXI78309.1"/>
    <property type="molecule type" value="Genomic_DNA"/>
</dbReference>
<dbReference type="AlphaFoldDB" id="A0A345SX54"/>
<dbReference type="KEGG" id="stri:C7M71_013520"/>
<feature type="chain" id="PRO_5016633026" evidence="2">
    <location>
        <begin position="31"/>
        <end position="506"/>
    </location>
</feature>
<evidence type="ECO:0000259" key="3">
    <source>
        <dbReference type="Pfam" id="PF09362"/>
    </source>
</evidence>
<dbReference type="RefSeq" id="WP_111489258.1">
    <property type="nucleotide sequence ID" value="NZ_CP031264.1"/>
</dbReference>
<feature type="compositionally biased region" description="Low complexity" evidence="1">
    <location>
        <begin position="147"/>
        <end position="207"/>
    </location>
</feature>
<evidence type="ECO:0000256" key="1">
    <source>
        <dbReference type="SAM" id="MobiDB-lite"/>
    </source>
</evidence>
<keyword evidence="2" id="KW-0732">Signal</keyword>
<evidence type="ECO:0000313" key="4">
    <source>
        <dbReference type="EMBL" id="AXI78309.1"/>
    </source>
</evidence>
<reference evidence="5" key="1">
    <citation type="submission" date="2018-07" db="EMBL/GenBank/DDBJ databases">
        <title>Streptacidiphilus bronchialis DSM 106435 chromosome.</title>
        <authorList>
            <person name="Batra D."/>
            <person name="Gulvik C.A."/>
        </authorList>
    </citation>
    <scope>NUCLEOTIDE SEQUENCE [LARGE SCALE GENOMIC DNA]</scope>
    <source>
        <strain evidence="5">DSM 106435</strain>
    </source>
</reference>
<feature type="region of interest" description="Disordered" evidence="1">
    <location>
        <begin position="233"/>
        <end position="257"/>
    </location>
</feature>
<protein>
    <submittedName>
        <fullName evidence="4">DUF1996 domain-containing protein</fullName>
    </submittedName>
</protein>
<dbReference type="Proteomes" id="UP000249340">
    <property type="component" value="Chromosome"/>
</dbReference>
<keyword evidence="5" id="KW-1185">Reference proteome</keyword>
<dbReference type="Pfam" id="PF09362">
    <property type="entry name" value="DUF1996"/>
    <property type="match status" value="1"/>
</dbReference>
<evidence type="ECO:0000313" key="5">
    <source>
        <dbReference type="Proteomes" id="UP000249340"/>
    </source>
</evidence>
<feature type="compositionally biased region" description="Polar residues" evidence="1">
    <location>
        <begin position="244"/>
        <end position="257"/>
    </location>
</feature>
<name>A0A345SX54_9ACTN</name>
<sequence length="506" mass="53239">MSQHQRAQRRGRTVAIGVAAALALGGGGYAAFTASANADDNVTAASIECPRVNELLGSVPDQAKAEVDRDLVQVDALTSDANARLTASHGQGGPNFVQNAILGPLREQRVAMFDRIGTIMERTGGQRPQGLNDLAACSLKNGGGSGSSDPGQSQDNGNGGNQDQSQDQGQGQGQDQDQGQDQGQGQGQDQDQDQGQQNNSGDTQSGSAGISPEGFANGLSAADFVSIKSVRPNAKDPNLRRSPSRGTFTSRCGVSDHNNPANFIVAPGVENGAHHVHDYVGNKTSDGFSTNDSLVAAGTSCAKNDKSAYYWPVLRVTQAGDQGDANELGGAGDKNIGTKLRASSVRLEFRGNARSKVAAMPQFLRIITGDAKAAVTNGPANAKAQWSCSNALNRRLTDKYPLCGNSQTVRILDFPSCWDGQNTDSANHRTHVVFPAADGSCQNGFKAIPQLRMTISYRVPAGSKFALDSFPEELHKPVTDHGDFVNVMPSNLMNQVVSCINSGRRC</sequence>
<feature type="domain" description="DUF1996" evidence="3">
    <location>
        <begin position="264"/>
        <end position="486"/>
    </location>
</feature>
<feature type="signal peptide" evidence="2">
    <location>
        <begin position="1"/>
        <end position="30"/>
    </location>
</feature>
<accession>A0A345SX54</accession>
<feature type="region of interest" description="Disordered" evidence="1">
    <location>
        <begin position="122"/>
        <end position="215"/>
    </location>
</feature>
<evidence type="ECO:0000256" key="2">
    <source>
        <dbReference type="SAM" id="SignalP"/>
    </source>
</evidence>
<gene>
    <name evidence="4" type="ORF">C7M71_013520</name>
</gene>
<dbReference type="PANTHER" id="PTHR43662:SF3">
    <property type="entry name" value="DOMAIN PROTEIN, PUTATIVE (AFU_ORTHOLOGUE AFUA_6G11970)-RELATED"/>
    <property type="match status" value="1"/>
</dbReference>